<organism evidence="4 5">
    <name type="scientific">Magnaporthiopsis poae (strain ATCC 64411 / 73-15)</name>
    <name type="common">Kentucky bluegrass fungus</name>
    <name type="synonym">Magnaporthe poae</name>
    <dbReference type="NCBI Taxonomy" id="644358"/>
    <lineage>
        <taxon>Eukaryota</taxon>
        <taxon>Fungi</taxon>
        <taxon>Dikarya</taxon>
        <taxon>Ascomycota</taxon>
        <taxon>Pezizomycotina</taxon>
        <taxon>Sordariomycetes</taxon>
        <taxon>Sordariomycetidae</taxon>
        <taxon>Magnaporthales</taxon>
        <taxon>Magnaporthaceae</taxon>
        <taxon>Magnaporthiopsis</taxon>
    </lineage>
</organism>
<evidence type="ECO:0000313" key="5">
    <source>
        <dbReference type="Proteomes" id="UP000011715"/>
    </source>
</evidence>
<reference evidence="3" key="3">
    <citation type="submission" date="2011-03" db="EMBL/GenBank/DDBJ databases">
        <title>Annotation of Magnaporthe poae ATCC 64411.</title>
        <authorList>
            <person name="Ma L.-J."/>
            <person name="Dead R."/>
            <person name="Young S.K."/>
            <person name="Zeng Q."/>
            <person name="Gargeya S."/>
            <person name="Fitzgerald M."/>
            <person name="Haas B."/>
            <person name="Abouelleil A."/>
            <person name="Alvarado L."/>
            <person name="Arachchi H.M."/>
            <person name="Berlin A."/>
            <person name="Brown A."/>
            <person name="Chapman S.B."/>
            <person name="Chen Z."/>
            <person name="Dunbar C."/>
            <person name="Freedman E."/>
            <person name="Gearin G."/>
            <person name="Gellesch M."/>
            <person name="Goldberg J."/>
            <person name="Griggs A."/>
            <person name="Gujja S."/>
            <person name="Heiman D."/>
            <person name="Howarth C."/>
            <person name="Larson L."/>
            <person name="Lui A."/>
            <person name="MacDonald P.J.P."/>
            <person name="Mehta T."/>
            <person name="Montmayeur A."/>
            <person name="Murphy C."/>
            <person name="Neiman D."/>
            <person name="Pearson M."/>
            <person name="Priest M."/>
            <person name="Roberts A."/>
            <person name="Saif S."/>
            <person name="Shea T."/>
            <person name="Shenoy N."/>
            <person name="Sisk P."/>
            <person name="Stolte C."/>
            <person name="Sykes S."/>
            <person name="Yandava C."/>
            <person name="Wortman J."/>
            <person name="Nusbaum C."/>
            <person name="Birren B."/>
        </authorList>
    </citation>
    <scope>NUCLEOTIDE SEQUENCE</scope>
    <source>
        <strain evidence="3">ATCC 64411</strain>
    </source>
</reference>
<feature type="region of interest" description="Disordered" evidence="1">
    <location>
        <begin position="511"/>
        <end position="531"/>
    </location>
</feature>
<evidence type="ECO:0000313" key="3">
    <source>
        <dbReference type="EMBL" id="KLU85593.1"/>
    </source>
</evidence>
<dbReference type="AlphaFoldDB" id="A0A0C4DX78"/>
<name>A0A0C4DX78_MAGP6</name>
<reference evidence="5" key="1">
    <citation type="submission" date="2010-05" db="EMBL/GenBank/DDBJ databases">
        <title>The genome sequence of Magnaporthe poae strain ATCC 64411.</title>
        <authorList>
            <person name="Ma L.-J."/>
            <person name="Dead R."/>
            <person name="Young S."/>
            <person name="Zeng Q."/>
            <person name="Koehrsen M."/>
            <person name="Alvarado L."/>
            <person name="Berlin A."/>
            <person name="Chapman S.B."/>
            <person name="Chen Z."/>
            <person name="Freedman E."/>
            <person name="Gellesch M."/>
            <person name="Goldberg J."/>
            <person name="Griggs A."/>
            <person name="Gujja S."/>
            <person name="Heilman E.R."/>
            <person name="Heiman D."/>
            <person name="Hepburn T."/>
            <person name="Howarth C."/>
            <person name="Jen D."/>
            <person name="Larson L."/>
            <person name="Mehta T."/>
            <person name="Neiman D."/>
            <person name="Pearson M."/>
            <person name="Roberts A."/>
            <person name="Saif S."/>
            <person name="Shea T."/>
            <person name="Shenoy N."/>
            <person name="Sisk P."/>
            <person name="Stolte C."/>
            <person name="Sykes S."/>
            <person name="Walk T."/>
            <person name="White J."/>
            <person name="Yandava C."/>
            <person name="Haas B."/>
            <person name="Nusbaum C."/>
            <person name="Birren B."/>
        </authorList>
    </citation>
    <scope>NUCLEOTIDE SEQUENCE [LARGE SCALE GENOMIC DNA]</scope>
    <source>
        <strain evidence="5">ATCC 64411 / 73-15</strain>
    </source>
</reference>
<reference evidence="4" key="5">
    <citation type="submission" date="2015-06" db="UniProtKB">
        <authorList>
            <consortium name="EnsemblFungi"/>
        </authorList>
    </citation>
    <scope>IDENTIFICATION</scope>
    <source>
        <strain evidence="4">ATCC 64411</strain>
    </source>
</reference>
<feature type="transmembrane region" description="Helical" evidence="2">
    <location>
        <begin position="298"/>
        <end position="316"/>
    </location>
</feature>
<keyword evidence="5" id="KW-1185">Reference proteome</keyword>
<evidence type="ECO:0000256" key="1">
    <source>
        <dbReference type="SAM" id="MobiDB-lite"/>
    </source>
</evidence>
<feature type="transmembrane region" description="Helical" evidence="2">
    <location>
        <begin position="156"/>
        <end position="174"/>
    </location>
</feature>
<feature type="compositionally biased region" description="Low complexity" evidence="1">
    <location>
        <begin position="573"/>
        <end position="583"/>
    </location>
</feature>
<dbReference type="VEuPathDB" id="FungiDB:MAPG_04616"/>
<protein>
    <submittedName>
        <fullName evidence="3 4">Uncharacterized protein</fullName>
    </submittedName>
</protein>
<evidence type="ECO:0000313" key="4">
    <source>
        <dbReference type="EnsemblFungi" id="MAPG_04616T0"/>
    </source>
</evidence>
<feature type="compositionally biased region" description="Low complexity" evidence="1">
    <location>
        <begin position="613"/>
        <end position="642"/>
    </location>
</feature>
<dbReference type="eggNOG" id="ENOG502SWQ9">
    <property type="taxonomic scope" value="Eukaryota"/>
</dbReference>
<accession>A0A0C4DX78</accession>
<proteinExistence type="predicted"/>
<dbReference type="OrthoDB" id="4582561at2759"/>
<feature type="region of interest" description="Disordered" evidence="1">
    <location>
        <begin position="573"/>
        <end position="642"/>
    </location>
</feature>
<reference evidence="3" key="2">
    <citation type="submission" date="2010-05" db="EMBL/GenBank/DDBJ databases">
        <title>The Genome Sequence of Magnaporthe poae strain ATCC 64411.</title>
        <authorList>
            <consortium name="The Broad Institute Genome Sequencing Platform"/>
            <consortium name="Broad Institute Genome Sequencing Center for Infectious Disease"/>
            <person name="Ma L.-J."/>
            <person name="Dead R."/>
            <person name="Young S."/>
            <person name="Zeng Q."/>
            <person name="Koehrsen M."/>
            <person name="Alvarado L."/>
            <person name="Berlin A."/>
            <person name="Chapman S.B."/>
            <person name="Chen Z."/>
            <person name="Freedman E."/>
            <person name="Gellesch M."/>
            <person name="Goldberg J."/>
            <person name="Griggs A."/>
            <person name="Gujja S."/>
            <person name="Heilman E.R."/>
            <person name="Heiman D."/>
            <person name="Hepburn T."/>
            <person name="Howarth C."/>
            <person name="Jen D."/>
            <person name="Larson L."/>
            <person name="Mehta T."/>
            <person name="Neiman D."/>
            <person name="Pearson M."/>
            <person name="Roberts A."/>
            <person name="Saif S."/>
            <person name="Shea T."/>
            <person name="Shenoy N."/>
            <person name="Sisk P."/>
            <person name="Stolte C."/>
            <person name="Sykes S."/>
            <person name="Walk T."/>
            <person name="White J."/>
            <person name="Yandava C."/>
            <person name="Haas B."/>
            <person name="Nusbaum C."/>
            <person name="Birren B."/>
        </authorList>
    </citation>
    <scope>NUCLEOTIDE SEQUENCE</scope>
    <source>
        <strain evidence="3">ATCC 64411</strain>
    </source>
</reference>
<dbReference type="EMBL" id="GL876968">
    <property type="protein sequence ID" value="KLU85593.1"/>
    <property type="molecule type" value="Genomic_DNA"/>
</dbReference>
<dbReference type="EMBL" id="ADBL01001079">
    <property type="status" value="NOT_ANNOTATED_CDS"/>
    <property type="molecule type" value="Genomic_DNA"/>
</dbReference>
<feature type="transmembrane region" description="Helical" evidence="2">
    <location>
        <begin position="256"/>
        <end position="277"/>
    </location>
</feature>
<feature type="transmembrane region" description="Helical" evidence="2">
    <location>
        <begin position="444"/>
        <end position="465"/>
    </location>
</feature>
<feature type="transmembrane region" description="Helical" evidence="2">
    <location>
        <begin position="372"/>
        <end position="393"/>
    </location>
</feature>
<keyword evidence="2" id="KW-1133">Transmembrane helix</keyword>
<gene>
    <name evidence="3" type="ORF">MAPG_04616</name>
</gene>
<feature type="transmembrane region" description="Helical" evidence="2">
    <location>
        <begin position="216"/>
        <end position="236"/>
    </location>
</feature>
<dbReference type="Proteomes" id="UP000011715">
    <property type="component" value="Unassembled WGS sequence"/>
</dbReference>
<keyword evidence="2" id="KW-0812">Transmembrane</keyword>
<dbReference type="OMA" id="GHRKWLH"/>
<evidence type="ECO:0000256" key="2">
    <source>
        <dbReference type="SAM" id="Phobius"/>
    </source>
</evidence>
<feature type="transmembrane region" description="Helical" evidence="2">
    <location>
        <begin position="405"/>
        <end position="424"/>
    </location>
</feature>
<sequence length="642" mass="70784">MRDYSIKVPGYHYAYIEGWPAIEQMQWSRSCRQYGEFFAVMMQPNRFDKKQSAGFSLPLGIVWMMESFPADWDEAANSVPDFDPTLTYTPAERAQMQRAKTAVLSGRYLSEVMINEPLYNAFLAQVFNTSYSCPAETCMALALSANPDMTGIGIMISYYIEAGLATLFLVFFTIQRFKHWAKKKAIRAGKPRRAATFSRPIARRVMDAFRGTLESFLLASILLAVAMLVAGIFVIAEKIENRAKPPNEQELNNASFYDVPLSVLACAFAVFPVLAAYSVMSHPGQGESGAHKKWLTRASLVVVWLLGIAVVYMAPLGEPDFQPNENEKKAEEQLRTQLGVKEDLWAWCDHRGGDRYRNALKAAMAMVVAGPLLWAFLFLFLHTGFFISGIAGTKRLSVWLPWCRLAMGWICLAVTWGVLAYLQWLRQKLRDATGRLGDDGKWSFGQILALSVWAPVIFEFIYILIWGLQDSLSGSLPPEYKAVLRADHPSPDPQNTNGGFGYVGAGQAAVETDYKPHGGGGGDPHSRASKTLSGGYASVVSAATPASENPPSSSAVMYDPYQGIAPAANPHAFQQPAATAQQASGVQSTPQPNGAFRPQDPLLPTYYSPPPAQYQQAPQPMAPQQMQQPQGFMQQPQFGPPQ</sequence>
<dbReference type="EnsemblFungi" id="MAPG_04616T0">
    <property type="protein sequence ID" value="MAPG_04616T0"/>
    <property type="gene ID" value="MAPG_04616"/>
</dbReference>
<reference evidence="4" key="4">
    <citation type="journal article" date="2015" name="G3 (Bethesda)">
        <title>Genome sequences of three phytopathogenic species of the Magnaporthaceae family of fungi.</title>
        <authorList>
            <person name="Okagaki L.H."/>
            <person name="Nunes C.C."/>
            <person name="Sailsbery J."/>
            <person name="Clay B."/>
            <person name="Brown D."/>
            <person name="John T."/>
            <person name="Oh Y."/>
            <person name="Young N."/>
            <person name="Fitzgerald M."/>
            <person name="Haas B.J."/>
            <person name="Zeng Q."/>
            <person name="Young S."/>
            <person name="Adiconis X."/>
            <person name="Fan L."/>
            <person name="Levin J.Z."/>
            <person name="Mitchell T.K."/>
            <person name="Okubara P.A."/>
            <person name="Farman M.L."/>
            <person name="Kohn L.M."/>
            <person name="Birren B."/>
            <person name="Ma L.-J."/>
            <person name="Dean R.A."/>
        </authorList>
    </citation>
    <scope>NUCLEOTIDE SEQUENCE</scope>
    <source>
        <strain evidence="4">ATCC 64411 / 73-15</strain>
    </source>
</reference>
<keyword evidence="2" id="KW-0472">Membrane</keyword>
<dbReference type="STRING" id="644358.A0A0C4DX78"/>